<comment type="subcellular location">
    <subcellularLocation>
        <location evidence="1">Endoplasmic reticulum membrane</location>
        <topology evidence="1">Multi-pass membrane protein</topology>
    </subcellularLocation>
</comment>
<protein>
    <recommendedName>
        <fullName evidence="4 11">Glucose-6-phosphatase</fullName>
        <ecNumber evidence="4 11">3.1.3.9</ecNumber>
    </recommendedName>
</protein>
<sequence>MQLIETFCDLGITAIANLQTTFLDGEKFFLPISRAGDPDYAFSVIFPLLAIISTKLSSEVLAVSLVAEWLNTLLKWILMEHRPYWWVKERELLVEHAYPVLQQTRLSCETGPGSPSGHVMGSTAVLFAIVASLDEILSKSRKISHRTKAAGKYILWILFGASLILIAMSRLYTATHFPHQCFLGFLGGLYVAKSLLLDTKMSTWWRNSKRPKVLLAALGMTMISFGAYWLQKGLGIDPQWSVKLAFKWCSKPDWIHVNTTPLFSLVRDCGAAFGIALISPVSMRYTSLGTSSCIVKGVLIGGVMVAMHLAQAAIPIGHVLTFYLCQFMLYAVQPYIYLVIVPFLATQQKVTNKSD</sequence>
<evidence type="ECO:0000313" key="18">
    <source>
        <dbReference type="RefSeq" id="XP_015603228.1"/>
    </source>
</evidence>
<gene>
    <name evidence="17 18 19 20" type="primary">LOC107271575</name>
</gene>
<evidence type="ECO:0000313" key="19">
    <source>
        <dbReference type="RefSeq" id="XP_015603229.1"/>
    </source>
</evidence>
<keyword evidence="8 11" id="KW-0256">Endoplasmic reticulum</keyword>
<organism evidence="16 17">
    <name type="scientific">Cephus cinctus</name>
    <name type="common">Wheat stem sawfly</name>
    <dbReference type="NCBI Taxonomy" id="211228"/>
    <lineage>
        <taxon>Eukaryota</taxon>
        <taxon>Metazoa</taxon>
        <taxon>Ecdysozoa</taxon>
        <taxon>Arthropoda</taxon>
        <taxon>Hexapoda</taxon>
        <taxon>Insecta</taxon>
        <taxon>Pterygota</taxon>
        <taxon>Neoptera</taxon>
        <taxon>Endopterygota</taxon>
        <taxon>Hymenoptera</taxon>
        <taxon>Cephoidea</taxon>
        <taxon>Cephidae</taxon>
        <taxon>Cephus</taxon>
    </lineage>
</organism>
<feature type="transmembrane region" description="Helical" evidence="14">
    <location>
        <begin position="149"/>
        <end position="168"/>
    </location>
</feature>
<evidence type="ECO:0000256" key="7">
    <source>
        <dbReference type="ARBA" id="ARBA00022801"/>
    </source>
</evidence>
<feature type="transmembrane region" description="Helical" evidence="14">
    <location>
        <begin position="262"/>
        <end position="281"/>
    </location>
</feature>
<feature type="binding site" evidence="13">
    <location>
        <position position="82"/>
    </location>
    <ligand>
        <name>substrate</name>
    </ligand>
</feature>
<dbReference type="Proteomes" id="UP000694920">
    <property type="component" value="Unplaced"/>
</dbReference>
<evidence type="ECO:0000256" key="5">
    <source>
        <dbReference type="ARBA" id="ARBA00022432"/>
    </source>
</evidence>
<evidence type="ECO:0000256" key="11">
    <source>
        <dbReference type="PIRNR" id="PIRNR000905"/>
    </source>
</evidence>
<evidence type="ECO:0000256" key="10">
    <source>
        <dbReference type="ARBA" id="ARBA00023136"/>
    </source>
</evidence>
<dbReference type="PIRSF" id="PIRSF000905">
    <property type="entry name" value="Glucose-6-phosphatase"/>
    <property type="match status" value="1"/>
</dbReference>
<evidence type="ECO:0000313" key="16">
    <source>
        <dbReference type="Proteomes" id="UP000694920"/>
    </source>
</evidence>
<dbReference type="Pfam" id="PF01569">
    <property type="entry name" value="PAP2"/>
    <property type="match status" value="1"/>
</dbReference>
<evidence type="ECO:0000256" key="6">
    <source>
        <dbReference type="ARBA" id="ARBA00022692"/>
    </source>
</evidence>
<evidence type="ECO:0000313" key="20">
    <source>
        <dbReference type="RefSeq" id="XP_015603231.1"/>
    </source>
</evidence>
<evidence type="ECO:0000259" key="15">
    <source>
        <dbReference type="SMART" id="SM00014"/>
    </source>
</evidence>
<dbReference type="AlphaFoldDB" id="A0AAJ7C7E7"/>
<feature type="active site" description="Nucleophile" evidence="12">
    <location>
        <position position="176"/>
    </location>
</feature>
<evidence type="ECO:0000256" key="4">
    <source>
        <dbReference type="ARBA" id="ARBA00012634"/>
    </source>
</evidence>
<evidence type="ECO:0000256" key="12">
    <source>
        <dbReference type="PIRSR" id="PIRSR000905-1"/>
    </source>
</evidence>
<dbReference type="InterPro" id="IPR036938">
    <property type="entry name" value="PAP2/HPO_sf"/>
</dbReference>
<feature type="transmembrane region" description="Helical" evidence="14">
    <location>
        <begin position="174"/>
        <end position="192"/>
    </location>
</feature>
<dbReference type="KEGG" id="ccin:107271575"/>
<name>A0AAJ7C7E7_CEPCN</name>
<feature type="transmembrane region" description="Helical" evidence="14">
    <location>
        <begin position="293"/>
        <end position="314"/>
    </location>
</feature>
<comment type="similarity">
    <text evidence="3 11">Belongs to the glucose-6-phosphatase family.</text>
</comment>
<dbReference type="SMART" id="SM00014">
    <property type="entry name" value="acidPPc"/>
    <property type="match status" value="1"/>
</dbReference>
<dbReference type="GO" id="GO:0004346">
    <property type="term" value="F:glucose-6-phosphatase activity"/>
    <property type="evidence" value="ECO:0007669"/>
    <property type="project" value="UniProtKB-EC"/>
</dbReference>
<dbReference type="PANTHER" id="PTHR12591:SF0">
    <property type="entry name" value="FI19814P1"/>
    <property type="match status" value="1"/>
</dbReference>
<dbReference type="RefSeq" id="XP_015603231.1">
    <property type="nucleotide sequence ID" value="XM_015747745.2"/>
</dbReference>
<feature type="active site" description="Proton donor" evidence="12">
    <location>
        <position position="118"/>
    </location>
</feature>
<feature type="transmembrane region" description="Helical" evidence="14">
    <location>
        <begin position="320"/>
        <end position="345"/>
    </location>
</feature>
<dbReference type="GO" id="GO:0006094">
    <property type="term" value="P:gluconeogenesis"/>
    <property type="evidence" value="ECO:0007669"/>
    <property type="project" value="UniProtKB-UniRule"/>
</dbReference>
<dbReference type="EC" id="3.1.3.9" evidence="4 11"/>
<reference evidence="17 18" key="1">
    <citation type="submission" date="2025-04" db="UniProtKB">
        <authorList>
            <consortium name="RefSeq"/>
        </authorList>
    </citation>
    <scope>IDENTIFICATION</scope>
</reference>
<feature type="binding site" evidence="13">
    <location>
        <position position="170"/>
    </location>
    <ligand>
        <name>substrate</name>
    </ligand>
</feature>
<keyword evidence="6 14" id="KW-0812">Transmembrane</keyword>
<feature type="domain" description="Phosphatidic acid phosphatase type 2/haloperoxidase" evidence="15">
    <location>
        <begin position="55"/>
        <end position="196"/>
    </location>
</feature>
<dbReference type="GO" id="GO:0051156">
    <property type="term" value="P:glucose 6-phosphate metabolic process"/>
    <property type="evidence" value="ECO:0007669"/>
    <property type="project" value="TreeGrafter"/>
</dbReference>
<comment type="pathway">
    <text evidence="2 11">Carbohydrate biosynthesis; gluconeogenesis.</text>
</comment>
<evidence type="ECO:0000256" key="8">
    <source>
        <dbReference type="ARBA" id="ARBA00022824"/>
    </source>
</evidence>
<dbReference type="GO" id="GO:0005789">
    <property type="term" value="C:endoplasmic reticulum membrane"/>
    <property type="evidence" value="ECO:0007669"/>
    <property type="project" value="UniProtKB-SubCell"/>
</dbReference>
<feature type="transmembrane region" description="Helical" evidence="14">
    <location>
        <begin position="213"/>
        <end position="230"/>
    </location>
</feature>
<evidence type="ECO:0000256" key="3">
    <source>
        <dbReference type="ARBA" id="ARBA00009266"/>
    </source>
</evidence>
<dbReference type="GeneID" id="107271575"/>
<keyword evidence="10 11" id="KW-0472">Membrane</keyword>
<keyword evidence="16" id="KW-1185">Reference proteome</keyword>
<dbReference type="RefSeq" id="XP_015603227.1">
    <property type="nucleotide sequence ID" value="XM_015747741.2"/>
</dbReference>
<accession>A0AAJ7C7E7</accession>
<keyword evidence="5 11" id="KW-0312">Gluconeogenesis</keyword>
<evidence type="ECO:0000313" key="17">
    <source>
        <dbReference type="RefSeq" id="XP_015603227.1"/>
    </source>
</evidence>
<evidence type="ECO:0000256" key="1">
    <source>
        <dbReference type="ARBA" id="ARBA00004477"/>
    </source>
</evidence>
<dbReference type="RefSeq" id="XP_015603228.1">
    <property type="nucleotide sequence ID" value="XM_015747742.2"/>
</dbReference>
<evidence type="ECO:0000256" key="13">
    <source>
        <dbReference type="PIRSR" id="PIRSR000905-2"/>
    </source>
</evidence>
<dbReference type="InterPro" id="IPR016275">
    <property type="entry name" value="Glucose-6-phosphatase"/>
</dbReference>
<dbReference type="RefSeq" id="XP_015603229.1">
    <property type="nucleotide sequence ID" value="XM_015747743.2"/>
</dbReference>
<dbReference type="Gene3D" id="1.20.144.10">
    <property type="entry name" value="Phosphatidic acid phosphatase type 2/haloperoxidase"/>
    <property type="match status" value="1"/>
</dbReference>
<keyword evidence="7 11" id="KW-0378">Hydrolase</keyword>
<proteinExistence type="inferred from homology"/>
<evidence type="ECO:0000256" key="14">
    <source>
        <dbReference type="SAM" id="Phobius"/>
    </source>
</evidence>
<evidence type="ECO:0000256" key="2">
    <source>
        <dbReference type="ARBA" id="ARBA00004742"/>
    </source>
</evidence>
<dbReference type="PANTHER" id="PTHR12591">
    <property type="entry name" value="GLUCOSE-6-PHOSPHATASE"/>
    <property type="match status" value="1"/>
</dbReference>
<dbReference type="SUPFAM" id="SSF48317">
    <property type="entry name" value="Acid phosphatase/Vanadium-dependent haloperoxidase"/>
    <property type="match status" value="1"/>
</dbReference>
<dbReference type="InterPro" id="IPR000326">
    <property type="entry name" value="PAP2/HPO"/>
</dbReference>
<evidence type="ECO:0000256" key="9">
    <source>
        <dbReference type="ARBA" id="ARBA00022989"/>
    </source>
</evidence>
<keyword evidence="9 14" id="KW-1133">Transmembrane helix</keyword>